<dbReference type="Proteomes" id="UP000237872">
    <property type="component" value="Unassembled WGS sequence"/>
</dbReference>
<protein>
    <submittedName>
        <fullName evidence="1">Uncharacterized protein</fullName>
    </submittedName>
</protein>
<proteinExistence type="predicted"/>
<gene>
    <name evidence="1" type="ORF">XcodCFBP4690_02610</name>
</gene>
<dbReference type="OrthoDB" id="6008539at2"/>
<dbReference type="AlphaFoldDB" id="A0A2S7CWI6"/>
<evidence type="ECO:0000313" key="1">
    <source>
        <dbReference type="EMBL" id="PPU65943.1"/>
    </source>
</evidence>
<comment type="caution">
    <text evidence="1">The sequence shown here is derived from an EMBL/GenBank/DDBJ whole genome shotgun (WGS) entry which is preliminary data.</text>
</comment>
<accession>A0A2S7CWI6</accession>
<name>A0A2S7CWI6_9XANT</name>
<sequence length="103" mass="11792">MDTDYRDWSLPAHRRGTFGGMDAAKELTWTYLQRVLRWWAGKGPAAWSQISAPQPISSRAIHAITPRRARFPSQSWRHIDSAQTLSASCALCPRKNRILIRCE</sequence>
<evidence type="ECO:0000313" key="2">
    <source>
        <dbReference type="Proteomes" id="UP000237872"/>
    </source>
</evidence>
<reference evidence="1 2" key="1">
    <citation type="submission" date="2016-08" db="EMBL/GenBank/DDBJ databases">
        <authorList>
            <person name="Seilhamer J.J."/>
        </authorList>
    </citation>
    <scope>NUCLEOTIDE SEQUENCE [LARGE SCALE GENOMIC DNA]</scope>
    <source>
        <strain evidence="1 2">CFBP4690</strain>
    </source>
</reference>
<dbReference type="EMBL" id="MDEC01000003">
    <property type="protein sequence ID" value="PPU65943.1"/>
    <property type="molecule type" value="Genomic_DNA"/>
</dbReference>
<organism evidence="1 2">
    <name type="scientific">Xanthomonas codiaei</name>
    <dbReference type="NCBI Taxonomy" id="56463"/>
    <lineage>
        <taxon>Bacteria</taxon>
        <taxon>Pseudomonadati</taxon>
        <taxon>Pseudomonadota</taxon>
        <taxon>Gammaproteobacteria</taxon>
        <taxon>Lysobacterales</taxon>
        <taxon>Lysobacteraceae</taxon>
        <taxon>Xanthomonas</taxon>
    </lineage>
</organism>